<dbReference type="EMBL" id="CM042021">
    <property type="protein sequence ID" value="KAI3818339.1"/>
    <property type="molecule type" value="Genomic_DNA"/>
</dbReference>
<organism evidence="1 2">
    <name type="scientific">Smallanthus sonchifolius</name>
    <dbReference type="NCBI Taxonomy" id="185202"/>
    <lineage>
        <taxon>Eukaryota</taxon>
        <taxon>Viridiplantae</taxon>
        <taxon>Streptophyta</taxon>
        <taxon>Embryophyta</taxon>
        <taxon>Tracheophyta</taxon>
        <taxon>Spermatophyta</taxon>
        <taxon>Magnoliopsida</taxon>
        <taxon>eudicotyledons</taxon>
        <taxon>Gunneridae</taxon>
        <taxon>Pentapetalae</taxon>
        <taxon>asterids</taxon>
        <taxon>campanulids</taxon>
        <taxon>Asterales</taxon>
        <taxon>Asteraceae</taxon>
        <taxon>Asteroideae</taxon>
        <taxon>Heliantheae alliance</taxon>
        <taxon>Millerieae</taxon>
        <taxon>Smallanthus</taxon>
    </lineage>
</organism>
<reference evidence="2" key="1">
    <citation type="journal article" date="2022" name="Mol. Ecol. Resour.">
        <title>The genomes of chicory, endive, great burdock and yacon provide insights into Asteraceae palaeo-polyploidization history and plant inulin production.</title>
        <authorList>
            <person name="Fan W."/>
            <person name="Wang S."/>
            <person name="Wang H."/>
            <person name="Wang A."/>
            <person name="Jiang F."/>
            <person name="Liu H."/>
            <person name="Zhao H."/>
            <person name="Xu D."/>
            <person name="Zhang Y."/>
        </authorList>
    </citation>
    <scope>NUCLEOTIDE SEQUENCE [LARGE SCALE GENOMIC DNA]</scope>
    <source>
        <strain evidence="2">cv. Yunnan</strain>
    </source>
</reference>
<keyword evidence="2" id="KW-1185">Reference proteome</keyword>
<comment type="caution">
    <text evidence="1">The sequence shown here is derived from an EMBL/GenBank/DDBJ whole genome shotgun (WGS) entry which is preliminary data.</text>
</comment>
<gene>
    <name evidence="1" type="ORF">L1987_12144</name>
</gene>
<protein>
    <submittedName>
        <fullName evidence="1">Uncharacterized protein</fullName>
    </submittedName>
</protein>
<name>A0ACB9JDE5_9ASTR</name>
<proteinExistence type="predicted"/>
<evidence type="ECO:0000313" key="1">
    <source>
        <dbReference type="EMBL" id="KAI3818339.1"/>
    </source>
</evidence>
<evidence type="ECO:0000313" key="2">
    <source>
        <dbReference type="Proteomes" id="UP001056120"/>
    </source>
</evidence>
<reference evidence="1 2" key="2">
    <citation type="journal article" date="2022" name="Mol. Ecol. Resour.">
        <title>The genomes of chicory, endive, great burdock and yacon provide insights into Asteraceae paleo-polyploidization history and plant inulin production.</title>
        <authorList>
            <person name="Fan W."/>
            <person name="Wang S."/>
            <person name="Wang H."/>
            <person name="Wang A."/>
            <person name="Jiang F."/>
            <person name="Liu H."/>
            <person name="Zhao H."/>
            <person name="Xu D."/>
            <person name="Zhang Y."/>
        </authorList>
    </citation>
    <scope>NUCLEOTIDE SEQUENCE [LARGE SCALE GENOMIC DNA]</scope>
    <source>
        <strain evidence="2">cv. Yunnan</strain>
        <tissue evidence="1">Leaves</tissue>
    </source>
</reference>
<dbReference type="Proteomes" id="UP001056120">
    <property type="component" value="Linkage Group LG04"/>
</dbReference>
<sequence length="90" mass="10612">MQASKEHLRHIWSCSDMLFSLGSWRPDIWHATWIWMTMFFTQKKLYNEVKELDKRLGQKGFSKLQQTPLNILGRGLVKVLKDVANSTYTP</sequence>
<accession>A0ACB9JDE5</accession>